<dbReference type="RefSeq" id="WP_310103093.1">
    <property type="nucleotide sequence ID" value="NZ_JAVDUU010000006.1"/>
</dbReference>
<proteinExistence type="predicted"/>
<feature type="signal peptide" evidence="2">
    <location>
        <begin position="1"/>
        <end position="28"/>
    </location>
</feature>
<dbReference type="EMBL" id="JAVDUU010000006">
    <property type="protein sequence ID" value="MDR6945305.1"/>
    <property type="molecule type" value="Genomic_DNA"/>
</dbReference>
<feature type="chain" id="PRO_5045606870" description="Lipocalin-like domain-containing protein" evidence="2">
    <location>
        <begin position="29"/>
        <end position="340"/>
    </location>
</feature>
<keyword evidence="2" id="KW-0732">Signal</keyword>
<gene>
    <name evidence="3" type="ORF">J2W55_005177</name>
</gene>
<evidence type="ECO:0000313" key="4">
    <source>
        <dbReference type="Proteomes" id="UP001247620"/>
    </source>
</evidence>
<evidence type="ECO:0008006" key="5">
    <source>
        <dbReference type="Google" id="ProtNLM"/>
    </source>
</evidence>
<keyword evidence="4" id="KW-1185">Reference proteome</keyword>
<name>A0ABU1TJ98_9SPHI</name>
<organism evidence="3 4">
    <name type="scientific">Mucilaginibacter pocheonensis</name>
    <dbReference type="NCBI Taxonomy" id="398050"/>
    <lineage>
        <taxon>Bacteria</taxon>
        <taxon>Pseudomonadati</taxon>
        <taxon>Bacteroidota</taxon>
        <taxon>Sphingobacteriia</taxon>
        <taxon>Sphingobacteriales</taxon>
        <taxon>Sphingobacteriaceae</taxon>
        <taxon>Mucilaginibacter</taxon>
    </lineage>
</organism>
<dbReference type="PROSITE" id="PS51257">
    <property type="entry name" value="PROKAR_LIPOPROTEIN"/>
    <property type="match status" value="1"/>
</dbReference>
<protein>
    <recommendedName>
        <fullName evidence="5">Lipocalin-like domain-containing protein</fullName>
    </recommendedName>
</protein>
<dbReference type="Proteomes" id="UP001247620">
    <property type="component" value="Unassembled WGS sequence"/>
</dbReference>
<feature type="region of interest" description="Disordered" evidence="1">
    <location>
        <begin position="27"/>
        <end position="47"/>
    </location>
</feature>
<evidence type="ECO:0000313" key="3">
    <source>
        <dbReference type="EMBL" id="MDR6945305.1"/>
    </source>
</evidence>
<comment type="caution">
    <text evidence="3">The sequence shown here is derived from an EMBL/GenBank/DDBJ whole genome shotgun (WGS) entry which is preliminary data.</text>
</comment>
<evidence type="ECO:0000256" key="2">
    <source>
        <dbReference type="SAM" id="SignalP"/>
    </source>
</evidence>
<evidence type="ECO:0000256" key="1">
    <source>
        <dbReference type="SAM" id="MobiDB-lite"/>
    </source>
</evidence>
<reference evidence="3 4" key="1">
    <citation type="submission" date="2023-07" db="EMBL/GenBank/DDBJ databases">
        <title>Sorghum-associated microbial communities from plants grown in Nebraska, USA.</title>
        <authorList>
            <person name="Schachtman D."/>
        </authorList>
    </citation>
    <scope>NUCLEOTIDE SEQUENCE [LARGE SCALE GENOMIC DNA]</scope>
    <source>
        <strain evidence="3 4">3262</strain>
    </source>
</reference>
<sequence length="340" mass="36995">MKKNTMMMNTLLLLLLFASCQKSNNTAAADKQKDSTKKVTAAPPSDTPRAALRSIIENVTTADGKIYNAKDNTGKTMDCLKIIANPSGGYIGVYHTMINGTFKTNVASSTDLLHWTWIRELAGSNNGGASQPAIAATATGGFVLVWEQEPNNHLKFSYFNSWTDLQNGAVAKTYEAPHTLSTCAEGTPNIYSASSTAVDVGFHYWSNCDVDRQARGTTTWTSWSSTAQPQIDNAILYWGVKGNIGDRDGYLKFQNFNFGLIEGQGAKNDFGTWRCYLYDYQTGNADKLNIHTDGGSQAFANPTITALTVDGKPALVITQFIPSQLSANGEAGELIYYKKL</sequence>
<accession>A0ABU1TJ98</accession>